<protein>
    <submittedName>
        <fullName evidence="4">DUF3450 domain-containing protein</fullName>
    </submittedName>
</protein>
<keyword evidence="3" id="KW-0732">Signal</keyword>
<sequence length="280" mass="30689">MKCRIPTGRLAAMTGALGVALLSLPAIGAPSALRDATTEHQATQQAIQSAINDADDETKELLIKLRDTEQSAKRLSTYNESLERQVNDQSQRIKSQTRALEQAGSLKQALPSELEAMVSRLRALVEADLPFRRDDRLARIDSLETMLGQSDMSASDKLKRILSVWRAEIGYGDGLDTWRGALSLDEKADSEAPAQVQFVRIGRVGYYYLSLDGKRGAVWREGAWQPLEHDQVVTLRHAVKMAHDQQAPELLTLPLSLDATQRGASAATDNDNDNAQGGAQ</sequence>
<keyword evidence="5" id="KW-1185">Reference proteome</keyword>
<dbReference type="EMBL" id="JARWAO010000003">
    <property type="protein sequence ID" value="MDR5895845.1"/>
    <property type="molecule type" value="Genomic_DNA"/>
</dbReference>
<evidence type="ECO:0000313" key="4">
    <source>
        <dbReference type="EMBL" id="MDR5895845.1"/>
    </source>
</evidence>
<organism evidence="4 5">
    <name type="scientific">Larsenimonas suaedae</name>
    <dbReference type="NCBI Taxonomy" id="1851019"/>
    <lineage>
        <taxon>Bacteria</taxon>
        <taxon>Pseudomonadati</taxon>
        <taxon>Pseudomonadota</taxon>
        <taxon>Gammaproteobacteria</taxon>
        <taxon>Oceanospirillales</taxon>
        <taxon>Halomonadaceae</taxon>
        <taxon>Larsenimonas</taxon>
    </lineage>
</organism>
<feature type="chain" id="PRO_5045568807" evidence="3">
    <location>
        <begin position="29"/>
        <end position="280"/>
    </location>
</feature>
<dbReference type="Proteomes" id="UP001269375">
    <property type="component" value="Unassembled WGS sequence"/>
</dbReference>
<evidence type="ECO:0000313" key="5">
    <source>
        <dbReference type="Proteomes" id="UP001269375"/>
    </source>
</evidence>
<evidence type="ECO:0000256" key="2">
    <source>
        <dbReference type="SAM" id="MobiDB-lite"/>
    </source>
</evidence>
<feature type="coiled-coil region" evidence="1">
    <location>
        <begin position="33"/>
        <end position="99"/>
    </location>
</feature>
<proteinExistence type="predicted"/>
<comment type="caution">
    <text evidence="4">The sequence shown here is derived from an EMBL/GenBank/DDBJ whole genome shotgun (WGS) entry which is preliminary data.</text>
</comment>
<feature type="signal peptide" evidence="3">
    <location>
        <begin position="1"/>
        <end position="28"/>
    </location>
</feature>
<evidence type="ECO:0000256" key="3">
    <source>
        <dbReference type="SAM" id="SignalP"/>
    </source>
</evidence>
<evidence type="ECO:0000256" key="1">
    <source>
        <dbReference type="SAM" id="Coils"/>
    </source>
</evidence>
<name>A0ABU1GUX8_9GAMM</name>
<dbReference type="Pfam" id="PF11932">
    <property type="entry name" value="DUF3450"/>
    <property type="match status" value="1"/>
</dbReference>
<dbReference type="InterPro" id="IPR016866">
    <property type="entry name" value="UCP028069"/>
</dbReference>
<feature type="region of interest" description="Disordered" evidence="2">
    <location>
        <begin position="261"/>
        <end position="280"/>
    </location>
</feature>
<gene>
    <name evidence="4" type="ORF">QC825_07145</name>
</gene>
<accession>A0ABU1GUX8</accession>
<feature type="compositionally biased region" description="Low complexity" evidence="2">
    <location>
        <begin position="263"/>
        <end position="280"/>
    </location>
</feature>
<reference evidence="4 5" key="1">
    <citation type="submission" date="2023-04" db="EMBL/GenBank/DDBJ databases">
        <title>A long-awaited taxogenomic arrangement of the family Halomonadaceae.</title>
        <authorList>
            <person name="De La Haba R."/>
            <person name="Chuvochina M."/>
            <person name="Wittouck S."/>
            <person name="Arahal D.R."/>
            <person name="Sanchez-Porro C."/>
            <person name="Hugenholtz P."/>
            <person name="Ventosa A."/>
        </authorList>
    </citation>
    <scope>NUCLEOTIDE SEQUENCE [LARGE SCALE GENOMIC DNA]</scope>
    <source>
        <strain evidence="4 5">DSM 22428</strain>
    </source>
</reference>
<keyword evidence="1" id="KW-0175">Coiled coil</keyword>
<dbReference type="RefSeq" id="WP_251589712.1">
    <property type="nucleotide sequence ID" value="NZ_JAMLJI010000001.1"/>
</dbReference>